<dbReference type="AlphaFoldDB" id="A0AAD0YUH7"/>
<proteinExistence type="predicted"/>
<sequence>MQQKQGKNTRKTKMIAGEKQTNRENQKKNVPKGHILSPAPKNKTEISNSFLQRIISLLRKEELI</sequence>
<accession>A0AAD0YUH7</accession>
<reference evidence="2 3" key="1">
    <citation type="submission" date="2018-11" db="EMBL/GenBank/DDBJ databases">
        <title>Proposal to divide the Flavobacteriaceae and reorganize its genera based on Amino Acid Identity values calculated from whole genome sequences.</title>
        <authorList>
            <person name="Nicholson A.C."/>
            <person name="Gulvik C.A."/>
            <person name="Whitney A.M."/>
            <person name="Humrighouse B.W."/>
            <person name="Bell M."/>
            <person name="Holmes B."/>
            <person name="Steigerwalt A.G."/>
            <person name="Villarma A."/>
            <person name="Sheth M."/>
            <person name="Batra D."/>
            <person name="Pryor J."/>
            <person name="Bernardet J.-F."/>
            <person name="Hugo C."/>
            <person name="Kampfer P."/>
            <person name="Newman J."/>
            <person name="McQuiston J.R."/>
        </authorList>
    </citation>
    <scope>NUCLEOTIDE SEQUENCE [LARGE SCALE GENOMIC DNA]</scope>
    <source>
        <strain evidence="2 3">H5559</strain>
    </source>
</reference>
<dbReference type="Proteomes" id="UP000269015">
    <property type="component" value="Chromosome"/>
</dbReference>
<gene>
    <name evidence="2" type="ORF">EG352_12750</name>
</gene>
<name>A0AAD0YUH7_CHRID</name>
<evidence type="ECO:0000256" key="1">
    <source>
        <dbReference type="SAM" id="MobiDB-lite"/>
    </source>
</evidence>
<evidence type="ECO:0000313" key="2">
    <source>
        <dbReference type="EMBL" id="AZB18585.1"/>
    </source>
</evidence>
<feature type="region of interest" description="Disordered" evidence="1">
    <location>
        <begin position="1"/>
        <end position="42"/>
    </location>
</feature>
<dbReference type="EMBL" id="CP033930">
    <property type="protein sequence ID" value="AZB18585.1"/>
    <property type="molecule type" value="Genomic_DNA"/>
</dbReference>
<evidence type="ECO:0000313" key="3">
    <source>
        <dbReference type="Proteomes" id="UP000269015"/>
    </source>
</evidence>
<organism evidence="2 3">
    <name type="scientific">Chryseobacterium indologenes</name>
    <name type="common">Flavobacterium indologenes</name>
    <dbReference type="NCBI Taxonomy" id="253"/>
    <lineage>
        <taxon>Bacteria</taxon>
        <taxon>Pseudomonadati</taxon>
        <taxon>Bacteroidota</taxon>
        <taxon>Flavobacteriia</taxon>
        <taxon>Flavobacteriales</taxon>
        <taxon>Weeksellaceae</taxon>
        <taxon>Chryseobacterium group</taxon>
        <taxon>Chryseobacterium</taxon>
    </lineage>
</organism>
<protein>
    <submittedName>
        <fullName evidence="2">Uncharacterized protein</fullName>
    </submittedName>
</protein>